<proteinExistence type="predicted"/>
<dbReference type="Proteomes" id="UP001303046">
    <property type="component" value="Unassembled WGS sequence"/>
</dbReference>
<comment type="caution">
    <text evidence="1">The sequence shown here is derived from an EMBL/GenBank/DDBJ whole genome shotgun (WGS) entry which is preliminary data.</text>
</comment>
<gene>
    <name evidence="1" type="primary">Necator_chrIV.g15182</name>
    <name evidence="1" type="ORF">RB195_001887</name>
</gene>
<dbReference type="EMBL" id="JAVFWL010000004">
    <property type="protein sequence ID" value="KAK6749541.1"/>
    <property type="molecule type" value="Genomic_DNA"/>
</dbReference>
<reference evidence="1 2" key="1">
    <citation type="submission" date="2023-08" db="EMBL/GenBank/DDBJ databases">
        <title>A Necator americanus chromosomal reference genome.</title>
        <authorList>
            <person name="Ilik V."/>
            <person name="Petrzelkova K.J."/>
            <person name="Pardy F."/>
            <person name="Fuh T."/>
            <person name="Niatou-Singa F.S."/>
            <person name="Gouil Q."/>
            <person name="Baker L."/>
            <person name="Ritchie M.E."/>
            <person name="Jex A.R."/>
            <person name="Gazzola D."/>
            <person name="Li H."/>
            <person name="Toshio Fujiwara R."/>
            <person name="Zhan B."/>
            <person name="Aroian R.V."/>
            <person name="Pafco B."/>
            <person name="Schwarz E.M."/>
        </authorList>
    </citation>
    <scope>NUCLEOTIDE SEQUENCE [LARGE SCALE GENOMIC DNA]</scope>
    <source>
        <strain evidence="1 2">Aroian</strain>
        <tissue evidence="1">Whole animal</tissue>
    </source>
</reference>
<evidence type="ECO:0000313" key="2">
    <source>
        <dbReference type="Proteomes" id="UP001303046"/>
    </source>
</evidence>
<protein>
    <submittedName>
        <fullName evidence="1">Uncharacterized protein</fullName>
    </submittedName>
</protein>
<accession>A0ABR1DGE5</accession>
<sequence>MVLLKVVNNLEYQQLSIVHLHDRIYFEKGGMSAVNICWNPSKKAAFARPQTGVREWVVGLVSDEMS</sequence>
<organism evidence="1 2">
    <name type="scientific">Necator americanus</name>
    <name type="common">Human hookworm</name>
    <dbReference type="NCBI Taxonomy" id="51031"/>
    <lineage>
        <taxon>Eukaryota</taxon>
        <taxon>Metazoa</taxon>
        <taxon>Ecdysozoa</taxon>
        <taxon>Nematoda</taxon>
        <taxon>Chromadorea</taxon>
        <taxon>Rhabditida</taxon>
        <taxon>Rhabditina</taxon>
        <taxon>Rhabditomorpha</taxon>
        <taxon>Strongyloidea</taxon>
        <taxon>Ancylostomatidae</taxon>
        <taxon>Bunostominae</taxon>
        <taxon>Necator</taxon>
    </lineage>
</organism>
<evidence type="ECO:0000313" key="1">
    <source>
        <dbReference type="EMBL" id="KAK6749541.1"/>
    </source>
</evidence>
<keyword evidence="2" id="KW-1185">Reference proteome</keyword>
<name>A0ABR1DGE5_NECAM</name>